<organism evidence="3 4">
    <name type="scientific">Mycobacterium gastri</name>
    <dbReference type="NCBI Taxonomy" id="1777"/>
    <lineage>
        <taxon>Bacteria</taxon>
        <taxon>Bacillati</taxon>
        <taxon>Actinomycetota</taxon>
        <taxon>Actinomycetes</taxon>
        <taxon>Mycobacteriales</taxon>
        <taxon>Mycobacteriaceae</taxon>
        <taxon>Mycobacterium</taxon>
    </lineage>
</organism>
<dbReference type="EMBL" id="LQOX01000061">
    <property type="protein sequence ID" value="ORV74331.1"/>
    <property type="molecule type" value="Genomic_DNA"/>
</dbReference>
<evidence type="ECO:0000256" key="1">
    <source>
        <dbReference type="SAM" id="MobiDB-lite"/>
    </source>
</evidence>
<dbReference type="Pfam" id="PF00144">
    <property type="entry name" value="Beta-lactamase"/>
    <property type="match status" value="1"/>
</dbReference>
<dbReference type="SUPFAM" id="SSF56601">
    <property type="entry name" value="beta-lactamase/transpeptidase-like"/>
    <property type="match status" value="1"/>
</dbReference>
<dbReference type="InterPro" id="IPR001466">
    <property type="entry name" value="Beta-lactam-related"/>
</dbReference>
<dbReference type="Gene3D" id="3.40.710.10">
    <property type="entry name" value="DD-peptidase/beta-lactamase superfamily"/>
    <property type="match status" value="1"/>
</dbReference>
<reference evidence="3 4" key="1">
    <citation type="submission" date="2016-01" db="EMBL/GenBank/DDBJ databases">
        <title>The new phylogeny of the genus Mycobacterium.</title>
        <authorList>
            <person name="Tarcisio F."/>
            <person name="Conor M."/>
            <person name="Antonella G."/>
            <person name="Elisabetta G."/>
            <person name="Giulia F.S."/>
            <person name="Sara T."/>
            <person name="Anna F."/>
            <person name="Clotilde B."/>
            <person name="Roberto B."/>
            <person name="Veronica D.S."/>
            <person name="Fabio R."/>
            <person name="Monica P."/>
            <person name="Olivier J."/>
            <person name="Enrico T."/>
            <person name="Nicola S."/>
        </authorList>
    </citation>
    <scope>NUCLEOTIDE SEQUENCE [LARGE SCALE GENOMIC DNA]</scope>
    <source>
        <strain evidence="3 4">DSM 43505</strain>
    </source>
</reference>
<gene>
    <name evidence="3" type="ORF">AWC07_25335</name>
</gene>
<dbReference type="STRING" id="1777.AWC07_25335"/>
<feature type="compositionally biased region" description="Basic and acidic residues" evidence="1">
    <location>
        <begin position="415"/>
        <end position="429"/>
    </location>
</feature>
<proteinExistence type="predicted"/>
<feature type="domain" description="Beta-lactamase-related" evidence="2">
    <location>
        <begin position="39"/>
        <end position="374"/>
    </location>
</feature>
<dbReference type="PANTHER" id="PTHR43319:SF3">
    <property type="entry name" value="BETA-LACTAMASE-RELATED DOMAIN-CONTAINING PROTEIN"/>
    <property type="match status" value="1"/>
</dbReference>
<feature type="region of interest" description="Disordered" evidence="1">
    <location>
        <begin position="406"/>
        <end position="429"/>
    </location>
</feature>
<dbReference type="PANTHER" id="PTHR43319">
    <property type="entry name" value="BETA-LACTAMASE-RELATED"/>
    <property type="match status" value="1"/>
</dbReference>
<dbReference type="InterPro" id="IPR052907">
    <property type="entry name" value="Beta-lactamase/esterase"/>
</dbReference>
<accession>A0A1X1VXB8</accession>
<protein>
    <submittedName>
        <fullName evidence="3">Esterase</fullName>
    </submittedName>
</protein>
<dbReference type="RefSeq" id="WP_036409353.1">
    <property type="nucleotide sequence ID" value="NZ_LQOX01000061.1"/>
</dbReference>
<dbReference type="AlphaFoldDB" id="A0A1X1VXB8"/>
<comment type="caution">
    <text evidence="3">The sequence shown here is derived from an EMBL/GenBank/DDBJ whole genome shotgun (WGS) entry which is preliminary data.</text>
</comment>
<sequence>MAKPSVLTTDNGLPSGVKGACDSRFAGLIRAFSALFPGRMFGGGALAVYIDGVQVVDVWTGWSDRRGKVPWTADTGAMVFSATKGLAATVIHRLVDRGLLSYDVPVAEYWPEFGANGKSEVTVSDVLRHRAGLSHLKGVGKKEVLDHLLMEEKLAAAPLDHTHKKMAYHAVTYGWLLSGLARAVTGKGMRELFREELALPLDVDGLHLGRPPADSPTTAAQTLLPQANIPTPVLDFVAPKVAGLSFSGLLGSIYFPGIMSMLQGDMPFLDGELPAVNGVVTARALAKVYGAIANDGVIDGTRLLSSELVSELRGKPNLTPDLNLGIPFTYHHGFQSSPVPGLLPGYGHIGLGGTLGWADPDTGSSFGYVHNRLLTLMLFDVGSFAGLAPLLSSAISAARRAGPLEVPHFGAPYSEPEKQEPASERTVSR</sequence>
<dbReference type="InterPro" id="IPR012338">
    <property type="entry name" value="Beta-lactam/transpept-like"/>
</dbReference>
<keyword evidence="4" id="KW-1185">Reference proteome</keyword>
<name>A0A1X1VXB8_MYCGS</name>
<evidence type="ECO:0000313" key="3">
    <source>
        <dbReference type="EMBL" id="ORV74331.1"/>
    </source>
</evidence>
<dbReference type="Proteomes" id="UP000193738">
    <property type="component" value="Unassembled WGS sequence"/>
</dbReference>
<evidence type="ECO:0000313" key="4">
    <source>
        <dbReference type="Proteomes" id="UP000193738"/>
    </source>
</evidence>
<evidence type="ECO:0000259" key="2">
    <source>
        <dbReference type="Pfam" id="PF00144"/>
    </source>
</evidence>